<protein>
    <submittedName>
        <fullName evidence="2">8357_t:CDS:1</fullName>
    </submittedName>
</protein>
<feature type="repeat" description="PPR" evidence="1">
    <location>
        <begin position="249"/>
        <end position="283"/>
    </location>
</feature>
<dbReference type="GO" id="GO:0003729">
    <property type="term" value="F:mRNA binding"/>
    <property type="evidence" value="ECO:0007669"/>
    <property type="project" value="TreeGrafter"/>
</dbReference>
<accession>A0A9N9BFS9</accession>
<keyword evidence="3" id="KW-1185">Reference proteome</keyword>
<organism evidence="2 3">
    <name type="scientific">Paraglomus brasilianum</name>
    <dbReference type="NCBI Taxonomy" id="144538"/>
    <lineage>
        <taxon>Eukaryota</taxon>
        <taxon>Fungi</taxon>
        <taxon>Fungi incertae sedis</taxon>
        <taxon>Mucoromycota</taxon>
        <taxon>Glomeromycotina</taxon>
        <taxon>Glomeromycetes</taxon>
        <taxon>Paraglomerales</taxon>
        <taxon>Paraglomeraceae</taxon>
        <taxon>Paraglomus</taxon>
    </lineage>
</organism>
<feature type="repeat" description="PPR" evidence="1">
    <location>
        <begin position="387"/>
        <end position="421"/>
    </location>
</feature>
<dbReference type="Gene3D" id="1.25.40.10">
    <property type="entry name" value="Tetratricopeptide repeat domain"/>
    <property type="match status" value="3"/>
</dbReference>
<gene>
    <name evidence="2" type="ORF">PBRASI_LOCUS5658</name>
</gene>
<dbReference type="PANTHER" id="PTHR47934:SF6">
    <property type="entry name" value="MITOCHONDRIAL GROUP I INTRON SPLICING FACTOR CCM1-RELATED"/>
    <property type="match status" value="1"/>
</dbReference>
<dbReference type="PROSITE" id="PS51375">
    <property type="entry name" value="PPR"/>
    <property type="match status" value="2"/>
</dbReference>
<dbReference type="InterPro" id="IPR002885">
    <property type="entry name" value="PPR_rpt"/>
</dbReference>
<evidence type="ECO:0000313" key="3">
    <source>
        <dbReference type="Proteomes" id="UP000789739"/>
    </source>
</evidence>
<dbReference type="GO" id="GO:0006396">
    <property type="term" value="P:RNA processing"/>
    <property type="evidence" value="ECO:0007669"/>
    <property type="project" value="TreeGrafter"/>
</dbReference>
<dbReference type="InterPro" id="IPR011990">
    <property type="entry name" value="TPR-like_helical_dom_sf"/>
</dbReference>
<dbReference type="InterPro" id="IPR051114">
    <property type="entry name" value="Mito_RNA_Proc_CCM1"/>
</dbReference>
<dbReference type="Proteomes" id="UP000789739">
    <property type="component" value="Unassembled WGS sequence"/>
</dbReference>
<dbReference type="Pfam" id="PF13812">
    <property type="entry name" value="PPR_3"/>
    <property type="match status" value="2"/>
</dbReference>
<dbReference type="NCBIfam" id="TIGR00756">
    <property type="entry name" value="PPR"/>
    <property type="match status" value="2"/>
</dbReference>
<dbReference type="Pfam" id="PF01535">
    <property type="entry name" value="PPR"/>
    <property type="match status" value="1"/>
</dbReference>
<name>A0A9N9BFS9_9GLOM</name>
<dbReference type="GO" id="GO:0005739">
    <property type="term" value="C:mitochondrion"/>
    <property type="evidence" value="ECO:0007669"/>
    <property type="project" value="TreeGrafter"/>
</dbReference>
<reference evidence="2" key="1">
    <citation type="submission" date="2021-06" db="EMBL/GenBank/DDBJ databases">
        <authorList>
            <person name="Kallberg Y."/>
            <person name="Tangrot J."/>
            <person name="Rosling A."/>
        </authorList>
    </citation>
    <scope>NUCLEOTIDE SEQUENCE</scope>
    <source>
        <strain evidence="2">BR232B</strain>
    </source>
</reference>
<dbReference type="GO" id="GO:0007005">
    <property type="term" value="P:mitochondrion organization"/>
    <property type="evidence" value="ECO:0007669"/>
    <property type="project" value="TreeGrafter"/>
</dbReference>
<proteinExistence type="predicted"/>
<dbReference type="AlphaFoldDB" id="A0A9N9BFS9"/>
<sequence>MKMFRWPFYALKSCKRSIPKTEILSKIIPTPHRLQCKYYRTLGRPSARPVGSFSQMPTNNMEVSFIVEPTMEMASRENMLKAFKSWCEDVGVADRYSDMNEEELITFAYRLDEFTDALREPFYQRAWKIYETIRKDPRNLSRIPRAYFVVLRNRLKYFLNSKSTAYNLVTLFDDMREANIRFTDRDYNWYMKAWLDLKYPRNAILVFHKMRPNTSFDIVAYNHLIEAYLQLEDLNSAEKVLKKIGDAANEFTYTLLITGCNKARDSERARTIYQLMTSKEIDMDTKGYDSIIQSFASVNDVRMAAIVYLDMVAKGKEPTIATMSILFRNLPLATSVFKEELEKLNEPRKRRSDPRIYFSILHQLVKFFQTEVAESMFESMLHSDLDKRMLYVTMIQAFSHSKDITKALVWLDKMYFSGLRPDIKLYNEMLSTAVDLFNVRVVAEILRRLQTERVNPDSYTYNMLLALNVRMKNYNAAAIIYKTLELMPDLNVDIFTIASLFTAIDNRARRLVQYDRRTLILAREAKLYENETILYQLIRSRLPQMDILISEATSSLEPVVFDRLVPRQLISSLLHTSSIRPRLPACNVILRSFIRQQDFPATLVIYDIMTKYYHMRPSLKTSEVIILGVHRITRTGGFSSGLRKLMELLEAAVGDEAVEMEDGMITKVHRVDGLRRILLECCLQQGKSMLSEDQSSEFDKVKIMAEQKWQEAKVDMGADELLKHVSFEDNSLPPEEKSVITVNDMMDVVNQLEREESGFLEKDVYEEEEKLANANSVEKSPNIDDEYAEDKLFDTQCVTETRGNFAETSQGM</sequence>
<dbReference type="OrthoDB" id="185373at2759"/>
<evidence type="ECO:0000313" key="2">
    <source>
        <dbReference type="EMBL" id="CAG8562378.1"/>
    </source>
</evidence>
<dbReference type="PANTHER" id="PTHR47934">
    <property type="entry name" value="PENTATRICOPEPTIDE REPEAT-CONTAINING PROTEIN PET309, MITOCHONDRIAL"/>
    <property type="match status" value="1"/>
</dbReference>
<evidence type="ECO:0000256" key="1">
    <source>
        <dbReference type="PROSITE-ProRule" id="PRU00708"/>
    </source>
</evidence>
<comment type="caution">
    <text evidence="2">The sequence shown here is derived from an EMBL/GenBank/DDBJ whole genome shotgun (WGS) entry which is preliminary data.</text>
</comment>
<dbReference type="EMBL" id="CAJVPI010000681">
    <property type="protein sequence ID" value="CAG8562378.1"/>
    <property type="molecule type" value="Genomic_DNA"/>
</dbReference>